<gene>
    <name evidence="1" type="ORF">N3K66_001271</name>
</gene>
<name>A0ACC0VEE3_9HYPO</name>
<sequence>MAGSQLKRLKASLREQGITGPQQSKKQRRKNAQDERARNEKRLQRGVVLEGIREQFNPFDLKHAARGPKFDVTTSRPATSSIKGRPGQAKAASEERRKQTLLLEMQRRNKVGGILDRRFGEDDPTMTPEEKMLERFAQEKQRSHKKNTFDLEDDEEDPSEGLTHGGKALTFDGEPVEDFQEDDLDEDYDSDGSVRERQRLKRIRAMAGEDGDDDGEPERKKTKKEVMEEIIAKSKMHKFERQAAKEEDEDLRHAINQDLPEILGLLSKNNSKWKAEQSNGAEREAFDKDFDLQVKRLAQDKRAQPADRTKTDEEKAEDESKRLRELEEKRQKRMRGEPVSDSDEESEKEEAEQSEDMDSEEDFGLGDGIKSSSKKRPTATELGFDDEDDFLIDDDLVASGSDLEPVDSDEFDEEDGEESEEGEDKDEEEDDEFTKGLLNVEEATNPIFTADSAKKTAALEKGDEKGLPYTFSCPQSCSDIQSLADKYALDSLPTIVQRIRALYHPKLDSRHKETLGNFAVALVDFISQAWNAETTGSSTFKMLESLIRHIHSLAKMFPGEIAKQFRQHLEEISQERPLNLETGDLLLLTAIGSIFPTSDHFHQVVTPAMLTMARYLGQKVPQSAADFSTGVYLSILTLQYQQLAKRYVPEVVNFGLNTLCALAPAASKDIGTFPLHSAPKTLRIQAATKVKARPLSFSDLVQGVEDEAIKVAVVDTTLQIFDVAADAWTGKSAFTEIFKQAFDVVKHLTGKKCRAHLSPQLCDRADKLQTKLERMLRLANLSRRPLELHTHRRLAIKTYIPKFEETFDPTKHYDPDRERMELAKLKAEHKKERKGALRELRKDANFMAREKLRAKKAKDEAYEKKYKRLVAEIQSEEGREANAYERERNARKRARNR</sequence>
<proteinExistence type="predicted"/>
<evidence type="ECO:0000313" key="2">
    <source>
        <dbReference type="Proteomes" id="UP001163324"/>
    </source>
</evidence>
<dbReference type="EMBL" id="CM047940">
    <property type="protein sequence ID" value="KAI9904742.1"/>
    <property type="molecule type" value="Genomic_DNA"/>
</dbReference>
<accession>A0ACC0VEE3</accession>
<keyword evidence="2" id="KW-1185">Reference proteome</keyword>
<reference evidence="1" key="1">
    <citation type="submission" date="2022-10" db="EMBL/GenBank/DDBJ databases">
        <title>Complete Genome of Trichothecium roseum strain YXFP-22015, a Plant Pathogen Isolated from Citrus.</title>
        <authorList>
            <person name="Wang Y."/>
            <person name="Zhu L."/>
        </authorList>
    </citation>
    <scope>NUCLEOTIDE SEQUENCE</scope>
    <source>
        <strain evidence="1">YXFP-22015</strain>
    </source>
</reference>
<dbReference type="Proteomes" id="UP001163324">
    <property type="component" value="Chromosome 1"/>
</dbReference>
<evidence type="ECO:0000313" key="1">
    <source>
        <dbReference type="EMBL" id="KAI9904742.1"/>
    </source>
</evidence>
<comment type="caution">
    <text evidence="1">The sequence shown here is derived from an EMBL/GenBank/DDBJ whole genome shotgun (WGS) entry which is preliminary data.</text>
</comment>
<organism evidence="1 2">
    <name type="scientific">Trichothecium roseum</name>
    <dbReference type="NCBI Taxonomy" id="47278"/>
    <lineage>
        <taxon>Eukaryota</taxon>
        <taxon>Fungi</taxon>
        <taxon>Dikarya</taxon>
        <taxon>Ascomycota</taxon>
        <taxon>Pezizomycotina</taxon>
        <taxon>Sordariomycetes</taxon>
        <taxon>Hypocreomycetidae</taxon>
        <taxon>Hypocreales</taxon>
        <taxon>Hypocreales incertae sedis</taxon>
        <taxon>Trichothecium</taxon>
    </lineage>
</organism>
<protein>
    <submittedName>
        <fullName evidence="1">Uncharacterized protein</fullName>
    </submittedName>
</protein>